<evidence type="ECO:0000313" key="2">
    <source>
        <dbReference type="EMBL" id="KAK1338173.1"/>
    </source>
</evidence>
<feature type="region of interest" description="Disordered" evidence="1">
    <location>
        <begin position="365"/>
        <end position="386"/>
    </location>
</feature>
<dbReference type="GO" id="GO:0006401">
    <property type="term" value="P:RNA catabolic process"/>
    <property type="evidence" value="ECO:0007669"/>
    <property type="project" value="InterPro"/>
</dbReference>
<dbReference type="AlphaFoldDB" id="A0AA40LNH0"/>
<name>A0AA40LNH0_CNENI</name>
<dbReference type="Proteomes" id="UP001177744">
    <property type="component" value="Unassembled WGS sequence"/>
</dbReference>
<dbReference type="CDD" id="cd09271">
    <property type="entry name" value="RNase_H2-C"/>
    <property type="match status" value="1"/>
</dbReference>
<feature type="compositionally biased region" description="Basic and acidic residues" evidence="1">
    <location>
        <begin position="550"/>
        <end position="567"/>
    </location>
</feature>
<dbReference type="PANTHER" id="PTHR47063:SF1">
    <property type="entry name" value="RIBONUCLEASE H2 SUBUNIT C"/>
    <property type="match status" value="1"/>
</dbReference>
<dbReference type="Gene3D" id="2.40.128.680">
    <property type="match status" value="1"/>
</dbReference>
<accession>A0AA40LNH0</accession>
<dbReference type="InterPro" id="IPR013924">
    <property type="entry name" value="RNase_H2_suC"/>
</dbReference>
<dbReference type="Pfam" id="PF08615">
    <property type="entry name" value="RNase_H2_suC"/>
    <property type="match status" value="1"/>
</dbReference>
<dbReference type="GO" id="GO:0032299">
    <property type="term" value="C:ribonuclease H2 complex"/>
    <property type="evidence" value="ECO:0007669"/>
    <property type="project" value="InterPro"/>
</dbReference>
<dbReference type="InterPro" id="IPR052863">
    <property type="entry name" value="RNase_H2_subunit_C"/>
</dbReference>
<feature type="compositionally biased region" description="Basic and acidic residues" evidence="1">
    <location>
        <begin position="270"/>
        <end position="286"/>
    </location>
</feature>
<keyword evidence="3" id="KW-1185">Reference proteome</keyword>
<dbReference type="PANTHER" id="PTHR47063">
    <property type="entry name" value="RIBONUCLEASE H2 SUBUNIT C"/>
    <property type="match status" value="1"/>
</dbReference>
<evidence type="ECO:0000313" key="3">
    <source>
        <dbReference type="Proteomes" id="UP001177744"/>
    </source>
</evidence>
<sequence>MESSDEEDVEKHRIHLRPVTLCTRCTSCPVKSGLTARPCGALFHPAIRQGPDGLEVSFRGRSLRGEEVEVPPGLLGYVMVMEEQLVGKQDFSAGSDKEEQELVEPPEALDFSRFTLWGLESIPGPDAKVRAALTWPSLAEAIHKQAFQKPSARRRLLKGLVHEWSGTQLHREKRKRSPVCRQPCSHCCCSHMLTARSYWGQHQQWVRTAAAALIAPRGWQLLLTPADGAEPSGPVLSAGSRCKQGHCQQHVREADASPDRPSGAGGGAEALRDSRLHSRYPPREGTRGAGEASAPGERRGDGGAGSRRCLPKQEHLSGARPGGAFRGPLPRPGRGVRRELKGERRHVSPLPVIFRFFLGCSGFSQPRASRDAPSSGPRLQLRPDPTMLPEGCGWGLHLMGADITTGFRAQAPGGDSDPSPGDQTQTRGNGGVYEPQGQQACGTAGPAPRRVWPLCMCLPLESPSPCPRAGPRHRQALDVSCPASQGRPEVQASLGWQLPSCSGLPEAQHSHGADAELVPLLVTQLSVPPAQSATRATPSPAPPSLLANRGHSEVREPSGARDDPVIRGEGDSPSHLCCCHCWQRKPPLALVT</sequence>
<protein>
    <submittedName>
        <fullName evidence="2">Uncharacterized protein</fullName>
    </submittedName>
</protein>
<feature type="region of interest" description="Disordered" evidence="1">
    <location>
        <begin position="406"/>
        <end position="445"/>
    </location>
</feature>
<feature type="compositionally biased region" description="Low complexity" evidence="1">
    <location>
        <begin position="529"/>
        <end position="538"/>
    </location>
</feature>
<reference evidence="2" key="1">
    <citation type="submission" date="2023-06" db="EMBL/GenBank/DDBJ databases">
        <title>Reference genome for the Northern bat (Eptesicus nilssonii), a most northern bat species.</title>
        <authorList>
            <person name="Laine V.N."/>
            <person name="Pulliainen A.T."/>
            <person name="Lilley T.M."/>
        </authorList>
    </citation>
    <scope>NUCLEOTIDE SEQUENCE</scope>
    <source>
        <strain evidence="2">BLF_Eptnil</strain>
        <tissue evidence="2">Kidney</tissue>
    </source>
</reference>
<evidence type="ECO:0000256" key="1">
    <source>
        <dbReference type="SAM" id="MobiDB-lite"/>
    </source>
</evidence>
<feature type="region of interest" description="Disordered" evidence="1">
    <location>
        <begin position="529"/>
        <end position="567"/>
    </location>
</feature>
<comment type="caution">
    <text evidence="2">The sequence shown here is derived from an EMBL/GenBank/DDBJ whole genome shotgun (WGS) entry which is preliminary data.</text>
</comment>
<dbReference type="EMBL" id="JAULJE010000010">
    <property type="protein sequence ID" value="KAK1338173.1"/>
    <property type="molecule type" value="Genomic_DNA"/>
</dbReference>
<organism evidence="2 3">
    <name type="scientific">Cnephaeus nilssonii</name>
    <name type="common">Northern bat</name>
    <name type="synonym">Eptesicus nilssonii</name>
    <dbReference type="NCBI Taxonomy" id="3371016"/>
    <lineage>
        <taxon>Eukaryota</taxon>
        <taxon>Metazoa</taxon>
        <taxon>Chordata</taxon>
        <taxon>Craniata</taxon>
        <taxon>Vertebrata</taxon>
        <taxon>Euteleostomi</taxon>
        <taxon>Mammalia</taxon>
        <taxon>Eutheria</taxon>
        <taxon>Laurasiatheria</taxon>
        <taxon>Chiroptera</taxon>
        <taxon>Yangochiroptera</taxon>
        <taxon>Vespertilionidae</taxon>
        <taxon>Cnephaeus</taxon>
    </lineage>
</organism>
<proteinExistence type="predicted"/>
<feature type="region of interest" description="Disordered" evidence="1">
    <location>
        <begin position="232"/>
        <end position="342"/>
    </location>
</feature>
<gene>
    <name evidence="2" type="ORF">QTO34_001286</name>
</gene>